<proteinExistence type="predicted"/>
<evidence type="ECO:0000313" key="1">
    <source>
        <dbReference type="EMBL" id="GCL35386.1"/>
    </source>
</evidence>
<keyword evidence="2" id="KW-1185">Reference proteome</keyword>
<protein>
    <submittedName>
        <fullName evidence="1">Uncharacterized protein</fullName>
    </submittedName>
</protein>
<sequence length="67" mass="7866">MKKRSMTTLVKELLSTFGSLPESERLEIAVEILKRVTNLDFPPLSDNDLVWNAEELFFRIRSTRNRL</sequence>
<dbReference type="EMBL" id="BJCE01000008">
    <property type="protein sequence ID" value="GCL35386.1"/>
    <property type="molecule type" value="Genomic_DNA"/>
</dbReference>
<gene>
    <name evidence="1" type="ORF">SR1949_04800</name>
</gene>
<accession>A0A479ZUR2</accession>
<organism evidence="1 2">
    <name type="scientific">Sphaerospermopsis reniformis</name>
    <dbReference type="NCBI Taxonomy" id="531300"/>
    <lineage>
        <taxon>Bacteria</taxon>
        <taxon>Bacillati</taxon>
        <taxon>Cyanobacteriota</taxon>
        <taxon>Cyanophyceae</taxon>
        <taxon>Nostocales</taxon>
        <taxon>Aphanizomenonaceae</taxon>
        <taxon>Sphaerospermopsis</taxon>
    </lineage>
</organism>
<reference evidence="2" key="1">
    <citation type="submission" date="2019-02" db="EMBL/GenBank/DDBJ databases">
        <title>Draft genome sequence of Sphaerospermopsis reniformis NIES-1949.</title>
        <authorList>
            <person name="Yamaguchi H."/>
            <person name="Suzuki S."/>
            <person name="Kawachi M."/>
        </authorList>
    </citation>
    <scope>NUCLEOTIDE SEQUENCE [LARGE SCALE GENOMIC DNA]</scope>
    <source>
        <strain evidence="2">NIES-1949</strain>
    </source>
</reference>
<dbReference type="AlphaFoldDB" id="A0A479ZUR2"/>
<name>A0A479ZUR2_9CYAN</name>
<evidence type="ECO:0000313" key="2">
    <source>
        <dbReference type="Proteomes" id="UP000300142"/>
    </source>
</evidence>
<dbReference type="Proteomes" id="UP000300142">
    <property type="component" value="Unassembled WGS sequence"/>
</dbReference>
<comment type="caution">
    <text evidence="1">The sequence shown here is derived from an EMBL/GenBank/DDBJ whole genome shotgun (WGS) entry which is preliminary data.</text>
</comment>